<feature type="transmembrane region" description="Helical" evidence="7">
    <location>
        <begin position="6"/>
        <end position="39"/>
    </location>
</feature>
<name>A0A0B0IFR6_9BACI</name>
<evidence type="ECO:0000256" key="7">
    <source>
        <dbReference type="SAM" id="Phobius"/>
    </source>
</evidence>
<sequence>MSPEMIGVLGIALLLVLILLNVSVGLSLFLVGFLGVSLLTDWSVGLAQLGTAAFGTANAYSLSVIPLFILMGMFMSNTGLGQDLFKAVDKWLGHTRGGLAIATIGASSIFAAISGSTNATTATMARIAIPEMNKYKYLPSMSTAAVAAGGTLGILIPPSVILILYGALTQVPIGPLLIGGIVPGLLLAIIFMITINIQVRLKPELAPRSLESSSLNDKLRSLSTVWPFLIIFMVSIGGIYFGVFTPTEAGGIGAIGAFLVTLITKKLTWEKLKSSLDDTIRLSVMIFLILIGASIFGRFLALSQIPMKLTSMVGSADVSPYVILLLILLVYLILGMFMEGIAIMVLTLPIVYPMVTQLGFDGLWFGIIMVMVLNIGVLTPPLGLSVYIISGVVKDVPITKIFRGVTPMVLVMVAFTILLIIFPEIVTFLPEISRS</sequence>
<keyword evidence="4 7" id="KW-0812">Transmembrane</keyword>
<feature type="transmembrane region" description="Helical" evidence="7">
    <location>
        <begin position="137"/>
        <end position="165"/>
    </location>
</feature>
<feature type="transmembrane region" description="Helical" evidence="7">
    <location>
        <begin position="321"/>
        <end position="351"/>
    </location>
</feature>
<gene>
    <name evidence="9" type="ORF">LQ50_10435</name>
</gene>
<protein>
    <submittedName>
        <fullName evidence="9">C4-dicarboxylate ABC transporter permease</fullName>
    </submittedName>
</protein>
<proteinExistence type="predicted"/>
<dbReference type="EMBL" id="JRJU01000011">
    <property type="protein sequence ID" value="KHF40160.1"/>
    <property type="molecule type" value="Genomic_DNA"/>
</dbReference>
<dbReference type="PANTHER" id="PTHR33362">
    <property type="entry name" value="SIALIC ACID TRAP TRANSPORTER PERMEASE PROTEIN SIAT-RELATED"/>
    <property type="match status" value="1"/>
</dbReference>
<keyword evidence="10" id="KW-1185">Reference proteome</keyword>
<evidence type="ECO:0000256" key="2">
    <source>
        <dbReference type="ARBA" id="ARBA00022475"/>
    </source>
</evidence>
<dbReference type="RefSeq" id="WP_034628685.1">
    <property type="nucleotide sequence ID" value="NZ_JRJU01000011.1"/>
</dbReference>
<dbReference type="NCBIfam" id="TIGR00786">
    <property type="entry name" value="dctM"/>
    <property type="match status" value="1"/>
</dbReference>
<evidence type="ECO:0000256" key="6">
    <source>
        <dbReference type="ARBA" id="ARBA00023136"/>
    </source>
</evidence>
<dbReference type="PANTHER" id="PTHR33362:SF5">
    <property type="entry name" value="C4-DICARBOXYLATE TRAP TRANSPORTER LARGE PERMEASE PROTEIN DCTM"/>
    <property type="match status" value="1"/>
</dbReference>
<evidence type="ECO:0000256" key="3">
    <source>
        <dbReference type="ARBA" id="ARBA00022519"/>
    </source>
</evidence>
<organism evidence="9 10">
    <name type="scientific">Halalkalibacter okhensis</name>
    <dbReference type="NCBI Taxonomy" id="333138"/>
    <lineage>
        <taxon>Bacteria</taxon>
        <taxon>Bacillati</taxon>
        <taxon>Bacillota</taxon>
        <taxon>Bacilli</taxon>
        <taxon>Bacillales</taxon>
        <taxon>Bacillaceae</taxon>
        <taxon>Halalkalibacter</taxon>
    </lineage>
</organism>
<feature type="transmembrane region" description="Helical" evidence="7">
    <location>
        <begin position="51"/>
        <end position="75"/>
    </location>
</feature>
<dbReference type="eggNOG" id="COG1593">
    <property type="taxonomic scope" value="Bacteria"/>
</dbReference>
<dbReference type="InterPro" id="IPR004681">
    <property type="entry name" value="TRAP_DctM"/>
</dbReference>
<keyword evidence="2" id="KW-1003">Cell membrane</keyword>
<feature type="transmembrane region" description="Helical" evidence="7">
    <location>
        <begin position="249"/>
        <end position="268"/>
    </location>
</feature>
<comment type="caution">
    <text evidence="9">The sequence shown here is derived from an EMBL/GenBank/DDBJ whole genome shotgun (WGS) entry which is preliminary data.</text>
</comment>
<feature type="transmembrane region" description="Helical" evidence="7">
    <location>
        <begin position="222"/>
        <end position="243"/>
    </location>
</feature>
<dbReference type="Pfam" id="PF06808">
    <property type="entry name" value="DctM"/>
    <property type="match status" value="1"/>
</dbReference>
<evidence type="ECO:0000256" key="4">
    <source>
        <dbReference type="ARBA" id="ARBA00022692"/>
    </source>
</evidence>
<feature type="transmembrane region" description="Helical" evidence="7">
    <location>
        <begin position="95"/>
        <end position="116"/>
    </location>
</feature>
<dbReference type="InterPro" id="IPR010656">
    <property type="entry name" value="DctM"/>
</dbReference>
<keyword evidence="3" id="KW-0997">Cell inner membrane</keyword>
<dbReference type="GO" id="GO:0005886">
    <property type="term" value="C:plasma membrane"/>
    <property type="evidence" value="ECO:0007669"/>
    <property type="project" value="UniProtKB-SubCell"/>
</dbReference>
<feature type="transmembrane region" description="Helical" evidence="7">
    <location>
        <begin position="177"/>
        <end position="201"/>
    </location>
</feature>
<dbReference type="AlphaFoldDB" id="A0A0B0IFR6"/>
<feature type="transmembrane region" description="Helical" evidence="7">
    <location>
        <begin position="409"/>
        <end position="429"/>
    </location>
</feature>
<dbReference type="GO" id="GO:0022857">
    <property type="term" value="F:transmembrane transporter activity"/>
    <property type="evidence" value="ECO:0007669"/>
    <property type="project" value="TreeGrafter"/>
</dbReference>
<evidence type="ECO:0000259" key="8">
    <source>
        <dbReference type="Pfam" id="PF06808"/>
    </source>
</evidence>
<evidence type="ECO:0000256" key="1">
    <source>
        <dbReference type="ARBA" id="ARBA00004429"/>
    </source>
</evidence>
<accession>A0A0B0IFR6</accession>
<keyword evidence="5 7" id="KW-1133">Transmembrane helix</keyword>
<feature type="domain" description="TRAP C4-dicarboxylate transport system permease DctM subunit" evidence="8">
    <location>
        <begin position="12"/>
        <end position="425"/>
    </location>
</feature>
<dbReference type="PIRSF" id="PIRSF006066">
    <property type="entry name" value="HI0050"/>
    <property type="match status" value="1"/>
</dbReference>
<dbReference type="Proteomes" id="UP000030832">
    <property type="component" value="Unassembled WGS sequence"/>
</dbReference>
<comment type="subcellular location">
    <subcellularLocation>
        <location evidence="1">Cell inner membrane</location>
        <topology evidence="1">Multi-pass membrane protein</topology>
    </subcellularLocation>
</comment>
<dbReference type="STRING" id="333138.LQ50_10435"/>
<keyword evidence="6 7" id="KW-0472">Membrane</keyword>
<reference evidence="9 10" key="1">
    <citation type="submission" date="2014-09" db="EMBL/GenBank/DDBJ databases">
        <title>Genome sequencing and annotation of Bacillus Okhensis strain Kh10-101T.</title>
        <authorList>
            <person name="Prakash J.S."/>
        </authorList>
    </citation>
    <scope>NUCLEOTIDE SEQUENCE [LARGE SCALE GENOMIC DNA]</scope>
    <source>
        <strain evidence="10">Kh10-101T</strain>
    </source>
</reference>
<evidence type="ECO:0000313" key="9">
    <source>
        <dbReference type="EMBL" id="KHF40160.1"/>
    </source>
</evidence>
<evidence type="ECO:0000256" key="5">
    <source>
        <dbReference type="ARBA" id="ARBA00022989"/>
    </source>
</evidence>
<dbReference type="OrthoDB" id="9785600at2"/>
<feature type="transmembrane region" description="Helical" evidence="7">
    <location>
        <begin position="280"/>
        <end position="301"/>
    </location>
</feature>
<evidence type="ECO:0000313" key="10">
    <source>
        <dbReference type="Proteomes" id="UP000030832"/>
    </source>
</evidence>
<feature type="transmembrane region" description="Helical" evidence="7">
    <location>
        <begin position="363"/>
        <end position="389"/>
    </location>
</feature>